<keyword evidence="11 18" id="KW-0267">Excision nuclease</keyword>
<evidence type="ECO:0000256" key="12">
    <source>
        <dbReference type="ARBA" id="ARBA00023125"/>
    </source>
</evidence>
<dbReference type="Gene3D" id="3.40.50.300">
    <property type="entry name" value="P-loop containing nucleotide triphosphate hydrolases"/>
    <property type="match status" value="3"/>
</dbReference>
<dbReference type="PROSITE" id="PS00211">
    <property type="entry name" value="ABC_TRANSPORTER_1"/>
    <property type="match status" value="2"/>
</dbReference>
<keyword evidence="2 18" id="KW-0963">Cytoplasm</keyword>
<comment type="caution">
    <text evidence="18">Lacks conserved residue(s) required for the propagation of feature annotation.</text>
</comment>
<dbReference type="GO" id="GO:0009381">
    <property type="term" value="F:excinuclease ABC activity"/>
    <property type="evidence" value="ECO:0007669"/>
    <property type="project" value="UniProtKB-UniRule"/>
</dbReference>
<name>A0A0P0ZA94_9HYPH</name>
<dbReference type="GO" id="GO:0003677">
    <property type="term" value="F:DNA binding"/>
    <property type="evidence" value="ECO:0007669"/>
    <property type="project" value="UniProtKB-UniRule"/>
</dbReference>
<feature type="binding site" evidence="18">
    <location>
        <begin position="662"/>
        <end position="669"/>
    </location>
    <ligand>
        <name>ATP</name>
        <dbReference type="ChEBI" id="CHEBI:30616"/>
    </ligand>
</feature>
<evidence type="ECO:0000256" key="2">
    <source>
        <dbReference type="ARBA" id="ARBA00022490"/>
    </source>
</evidence>
<evidence type="ECO:0000313" key="20">
    <source>
        <dbReference type="EMBL" id="BAT31288.1"/>
    </source>
</evidence>
<evidence type="ECO:0000256" key="8">
    <source>
        <dbReference type="ARBA" id="ARBA00022771"/>
    </source>
</evidence>
<dbReference type="GO" id="GO:0005524">
    <property type="term" value="F:ATP binding"/>
    <property type="evidence" value="ECO:0007669"/>
    <property type="project" value="UniProtKB-UniRule"/>
</dbReference>
<dbReference type="InterPro" id="IPR027417">
    <property type="entry name" value="P-loop_NTPase"/>
</dbReference>
<dbReference type="FunFam" id="1.20.1580.10:FF:000002">
    <property type="entry name" value="UvrABC system protein A"/>
    <property type="match status" value="1"/>
</dbReference>
<keyword evidence="3 18" id="KW-0479">Metal-binding</keyword>
<keyword evidence="13 18" id="KW-0234">DNA repair</keyword>
<dbReference type="GO" id="GO:0005737">
    <property type="term" value="C:cytoplasm"/>
    <property type="evidence" value="ECO:0007669"/>
    <property type="project" value="UniProtKB-SubCell"/>
</dbReference>
<comment type="function">
    <text evidence="18">The UvrABC repair system catalyzes the recognition and processing of DNA lesions. UvrA is an ATPase and a DNA-binding protein. A damage recognition complex composed of 2 UvrA and 2 UvrB subunits scans DNA for abnormalities. When the presence of a lesion has been verified by UvrB, the UvrA molecules dissociate.</text>
</comment>
<dbReference type="InterPro" id="IPR017871">
    <property type="entry name" value="ABC_transporter-like_CS"/>
</dbReference>
<keyword evidence="14 18" id="KW-0742">SOS response</keyword>
<keyword evidence="6 18" id="KW-0227">DNA damage</keyword>
<dbReference type="CDD" id="cd03270">
    <property type="entry name" value="ABC_UvrA_I"/>
    <property type="match status" value="1"/>
</dbReference>
<gene>
    <name evidence="18" type="primary">uvrA</name>
</gene>
<dbReference type="OrthoDB" id="9809851at2"/>
<dbReference type="NCBIfam" id="TIGR00630">
    <property type="entry name" value="uvra"/>
    <property type="match status" value="1"/>
</dbReference>
<accession>A0A0P0ZA94</accession>
<dbReference type="AlphaFoldDB" id="A0A0P0ZA94"/>
<keyword evidence="4 18" id="KW-0677">Repeat</keyword>
<dbReference type="PROSITE" id="PS50893">
    <property type="entry name" value="ABC_TRANSPORTER_2"/>
    <property type="match status" value="1"/>
</dbReference>
<dbReference type="InterPro" id="IPR041102">
    <property type="entry name" value="UvrA_inter"/>
</dbReference>
<dbReference type="Gene3D" id="1.10.8.280">
    <property type="entry name" value="ABC transporter ATPase domain-like"/>
    <property type="match status" value="1"/>
</dbReference>
<evidence type="ECO:0000256" key="3">
    <source>
        <dbReference type="ARBA" id="ARBA00022723"/>
    </source>
</evidence>
<evidence type="ECO:0000256" key="18">
    <source>
        <dbReference type="HAMAP-Rule" id="MF_00205"/>
    </source>
</evidence>
<evidence type="ECO:0000256" key="7">
    <source>
        <dbReference type="ARBA" id="ARBA00022769"/>
    </source>
</evidence>
<comment type="subcellular location">
    <subcellularLocation>
        <location evidence="1 18">Cytoplasm</location>
    </subcellularLocation>
</comment>
<dbReference type="HAMAP" id="MF_00205">
    <property type="entry name" value="UvrA"/>
    <property type="match status" value="1"/>
</dbReference>
<comment type="subunit">
    <text evidence="18">Forms a heterotetramer with UvrB during the search for lesions.</text>
</comment>
<evidence type="ECO:0000256" key="4">
    <source>
        <dbReference type="ARBA" id="ARBA00022737"/>
    </source>
</evidence>
<evidence type="ECO:0000256" key="13">
    <source>
        <dbReference type="ARBA" id="ARBA00023204"/>
    </source>
</evidence>
<dbReference type="InterPro" id="IPR003439">
    <property type="entry name" value="ABC_transporter-like_ATP-bd"/>
</dbReference>
<dbReference type="Pfam" id="PF17760">
    <property type="entry name" value="UvrA_inter"/>
    <property type="match status" value="1"/>
</dbReference>
<keyword evidence="8 18" id="KW-0863">Zinc-finger</keyword>
<dbReference type="SUPFAM" id="SSF52540">
    <property type="entry name" value="P-loop containing nucleoside triphosphate hydrolases"/>
    <property type="match status" value="2"/>
</dbReference>
<evidence type="ECO:0000256" key="15">
    <source>
        <dbReference type="ARBA" id="ARBA00038000"/>
    </source>
</evidence>
<keyword evidence="5 18" id="KW-0547">Nucleotide-binding</keyword>
<evidence type="ECO:0000256" key="10">
    <source>
        <dbReference type="ARBA" id="ARBA00022840"/>
    </source>
</evidence>
<feature type="binding site" evidence="18">
    <location>
        <begin position="34"/>
        <end position="41"/>
    </location>
    <ligand>
        <name>ATP</name>
        <dbReference type="ChEBI" id="CHEBI:30616"/>
    </ligand>
</feature>
<evidence type="ECO:0000256" key="1">
    <source>
        <dbReference type="ARBA" id="ARBA00004496"/>
    </source>
</evidence>
<dbReference type="EMBL" id="LC066397">
    <property type="protein sequence ID" value="BAT31288.1"/>
    <property type="molecule type" value="Genomic_DNA"/>
</dbReference>
<dbReference type="PANTHER" id="PTHR43152:SF3">
    <property type="entry name" value="UVRABC SYSTEM PROTEIN A"/>
    <property type="match status" value="1"/>
</dbReference>
<dbReference type="InterPro" id="IPR041552">
    <property type="entry name" value="UvrA_DNA-bd"/>
</dbReference>
<dbReference type="Pfam" id="PF00005">
    <property type="entry name" value="ABC_tran"/>
    <property type="match status" value="1"/>
</dbReference>
<dbReference type="Gene3D" id="1.20.1580.10">
    <property type="entry name" value="ABC transporter ATPase like domain"/>
    <property type="match status" value="3"/>
</dbReference>
<keyword evidence="9 18" id="KW-0862">Zinc</keyword>
<organism evidence="20">
    <name type="scientific">Fulvimarina pelagi</name>
    <dbReference type="NCBI Taxonomy" id="217511"/>
    <lineage>
        <taxon>Bacteria</taxon>
        <taxon>Pseudomonadati</taxon>
        <taxon>Pseudomonadota</taxon>
        <taxon>Alphaproteobacteria</taxon>
        <taxon>Hyphomicrobiales</taxon>
        <taxon>Aurantimonadaceae</taxon>
        <taxon>Fulvimarina</taxon>
    </lineage>
</organism>
<comment type="similarity">
    <text evidence="15 18">Belongs to the ABC transporter superfamily. UvrA family.</text>
</comment>
<evidence type="ECO:0000256" key="5">
    <source>
        <dbReference type="ARBA" id="ARBA00022741"/>
    </source>
</evidence>
<feature type="zinc finger region" description="C4-type" evidence="18">
    <location>
        <begin position="761"/>
        <end position="787"/>
    </location>
</feature>
<dbReference type="PANTHER" id="PTHR43152">
    <property type="entry name" value="UVRABC SYSTEM PROTEIN A"/>
    <property type="match status" value="1"/>
</dbReference>
<sequence length="975" mass="107603">MSDLKTISIRGAREHNLKNVDLDIPRDKLIVMTGLSGSGKSSLAFDTIYAEGQRRYVESLSAYARQFLEMMQKPDVDSIEGLSPSISIEQKTTSKNPRSTVATVTEIYDYMRLLFARVGVPISPATGLPIESQTVSQMVDRVLALEEGTRLYLLAPMIRGRKGEYRKELAELQKKGFQRVKIDGEYYEIAEVPALDKKYKHDIDVVVDRIVVREDMKSRLADSIETALGMADGLAVAEFADRPLPKERLADAGANRNKNETHERLLFSEKFACPVSGFTIPEIEPRLFSFNNPFGACPKCDGLGSQRAVDPKLVVPNENMTLKNGAIAPWAKSTSPYYGQTLDGLGKHYGFKQTDKWSDLSNEAKEVILNGTGKEKVEFRFKDGLRAYSTTKTFEGVVPNLSRRWRETDSAFMREEIERFMSATPCPACNGNRLKPEALAVKIHGQHIGQVSDLSIRHAVDWFEELPQHLSDKQNEIAVRILKEIRDRLRFLNDVGLDYLTLSRSSGTLSGGESQRIRLASQIGSGLTGVLYVLDEPSIGLHQRDNERLLVTLKHLRDIGNTVIVVEHDEDAIRTADHVVDIGPAAGVHGGEIIASGTPEDIMEEPSSITGQYLSGEMGVPVPQVRRNAKKGKAVKVVGARGNNLKNVTAEIPLGLFSCVTGVSGGGKSTFLIETLFKAASRRIANGRDVPAEHDRIEGLEHLDKVIDIDQSPIGRTPRSNPATYTGAFTPIRDWFAGLPEAKARGYQPGRFSFNVKGGRCEACQGDGVIKIEMHFLPDVYVTCDVCHGKRYNRETLEVTYKEKSIADVLDMTVEEGVDFFAPVPAVRDKLVALKEVGLGYIKVGQQATTLSGGEAQRVKLAKELSRRATGKTLYILDEPTTGLHFHDVAKLLEVLHGLVERGNTVVVIEHNLEVIKTADWLVDIGPEGGDGGGEIIAAGTPEQICESWKSYTGRFLKELLQRRPTKKVTKIAAE</sequence>
<reference evidence="20" key="1">
    <citation type="journal article" date="2015" name="Proc. Natl. Acad. Sci. U.S.A.">
        <title>Bacterial clade with the ribosomal RNA operon on a small plasmid rather than the chromosome.</title>
        <authorList>
            <person name="Anda M."/>
            <person name="Ohtsubo Y."/>
            <person name="Okubo T."/>
            <person name="Sugawara M."/>
            <person name="Nagata Y."/>
            <person name="Tsuda M."/>
            <person name="Minamisawa K."/>
            <person name="Mitsui H."/>
        </authorList>
    </citation>
    <scope>NUCLEOTIDE SEQUENCE</scope>
    <source>
        <strain evidence="20">DSM 15513</strain>
    </source>
</reference>
<dbReference type="GO" id="GO:0009380">
    <property type="term" value="C:excinuclease repair complex"/>
    <property type="evidence" value="ECO:0007669"/>
    <property type="project" value="InterPro"/>
</dbReference>
<dbReference type="RefSeq" id="WP_007065834.1">
    <property type="nucleotide sequence ID" value="NZ_BBWO01000005.1"/>
</dbReference>
<evidence type="ECO:0000256" key="6">
    <source>
        <dbReference type="ARBA" id="ARBA00022763"/>
    </source>
</evidence>
<dbReference type="CDD" id="cd03271">
    <property type="entry name" value="ABC_UvrA_II"/>
    <property type="match status" value="1"/>
</dbReference>
<dbReference type="NCBIfam" id="NF001503">
    <property type="entry name" value="PRK00349.1"/>
    <property type="match status" value="1"/>
</dbReference>
<proteinExistence type="inferred from homology"/>
<evidence type="ECO:0000256" key="16">
    <source>
        <dbReference type="ARBA" id="ARBA00039316"/>
    </source>
</evidence>
<protein>
    <recommendedName>
        <fullName evidence="16 18">UvrABC system protein A</fullName>
        <shortName evidence="18">UvrA protein</shortName>
    </recommendedName>
    <alternativeName>
        <fullName evidence="17 18">Excinuclease ABC subunit A</fullName>
    </alternativeName>
</protein>
<evidence type="ECO:0000259" key="19">
    <source>
        <dbReference type="PROSITE" id="PS50893"/>
    </source>
</evidence>
<keyword evidence="10 18" id="KW-0067">ATP-binding</keyword>
<dbReference type="InterPro" id="IPR004602">
    <property type="entry name" value="UvrA"/>
</dbReference>
<dbReference type="Pfam" id="PF17755">
    <property type="entry name" value="UvrA_DNA-bind"/>
    <property type="match status" value="1"/>
</dbReference>
<evidence type="ECO:0000256" key="9">
    <source>
        <dbReference type="ARBA" id="ARBA00022833"/>
    </source>
</evidence>
<dbReference type="GO" id="GO:0006289">
    <property type="term" value="P:nucleotide-excision repair"/>
    <property type="evidence" value="ECO:0007669"/>
    <property type="project" value="UniProtKB-UniRule"/>
</dbReference>
<dbReference type="GO" id="GO:0008270">
    <property type="term" value="F:zinc ion binding"/>
    <property type="evidence" value="ECO:0007669"/>
    <property type="project" value="UniProtKB-UniRule"/>
</dbReference>
<evidence type="ECO:0000256" key="11">
    <source>
        <dbReference type="ARBA" id="ARBA00022881"/>
    </source>
</evidence>
<dbReference type="Gene3D" id="3.30.190.20">
    <property type="match status" value="1"/>
</dbReference>
<keyword evidence="12 18" id="KW-0238">DNA-binding</keyword>
<evidence type="ECO:0000256" key="14">
    <source>
        <dbReference type="ARBA" id="ARBA00023236"/>
    </source>
</evidence>
<feature type="domain" description="ABC transporter" evidence="19">
    <location>
        <begin position="629"/>
        <end position="958"/>
    </location>
</feature>
<dbReference type="GO" id="GO:0016887">
    <property type="term" value="F:ATP hydrolysis activity"/>
    <property type="evidence" value="ECO:0007669"/>
    <property type="project" value="InterPro"/>
</dbReference>
<evidence type="ECO:0000256" key="17">
    <source>
        <dbReference type="ARBA" id="ARBA00042156"/>
    </source>
</evidence>
<dbReference type="GO" id="GO:0009432">
    <property type="term" value="P:SOS response"/>
    <property type="evidence" value="ECO:0007669"/>
    <property type="project" value="UniProtKB-UniRule"/>
</dbReference>
<keyword evidence="7 18" id="KW-0228">DNA excision</keyword>